<dbReference type="PANTHER" id="PTHR48077">
    <property type="entry name" value="TRYPTOPHAN SYNTHASE-RELATED"/>
    <property type="match status" value="1"/>
</dbReference>
<dbReference type="Gene3D" id="3.40.50.1100">
    <property type="match status" value="2"/>
</dbReference>
<dbReference type="SUPFAM" id="SSF53686">
    <property type="entry name" value="Tryptophan synthase beta subunit-like PLP-dependent enzymes"/>
    <property type="match status" value="1"/>
</dbReference>
<dbReference type="InterPro" id="IPR011060">
    <property type="entry name" value="RibuloseP-bd_barrel"/>
</dbReference>
<keyword evidence="8 13" id="KW-0822">Tryptophan biosynthesis</keyword>
<dbReference type="PROSITE" id="PS00167">
    <property type="entry name" value="TRP_SYNTHASE_ALPHA"/>
    <property type="match status" value="1"/>
</dbReference>
<evidence type="ECO:0000256" key="10">
    <source>
        <dbReference type="ARBA" id="ARBA00023141"/>
    </source>
</evidence>
<dbReference type="CDD" id="cd06446">
    <property type="entry name" value="Trp-synth_B"/>
    <property type="match status" value="1"/>
</dbReference>
<comment type="cofactor">
    <cofactor evidence="1 13">
        <name>pyridoxal 5'-phosphate</name>
        <dbReference type="ChEBI" id="CHEBI:597326"/>
    </cofactor>
</comment>
<dbReference type="PROSITE" id="PS00168">
    <property type="entry name" value="TRP_SYNTHASE_BETA"/>
    <property type="match status" value="1"/>
</dbReference>
<dbReference type="InterPro" id="IPR006654">
    <property type="entry name" value="Trp_synth_beta"/>
</dbReference>
<dbReference type="OrthoDB" id="10050244at2759"/>
<dbReference type="HAMAP" id="MF_00131">
    <property type="entry name" value="Trp_synth_alpha"/>
    <property type="match status" value="1"/>
</dbReference>
<organism evidence="15 16">
    <name type="scientific">Aspergillus sclerotialis</name>
    <dbReference type="NCBI Taxonomy" id="2070753"/>
    <lineage>
        <taxon>Eukaryota</taxon>
        <taxon>Fungi</taxon>
        <taxon>Dikarya</taxon>
        <taxon>Ascomycota</taxon>
        <taxon>Pezizomycotina</taxon>
        <taxon>Eurotiomycetes</taxon>
        <taxon>Eurotiomycetidae</taxon>
        <taxon>Eurotiales</taxon>
        <taxon>Aspergillaceae</taxon>
        <taxon>Aspergillus</taxon>
        <taxon>Aspergillus subgen. Polypaecilum</taxon>
    </lineage>
</organism>
<evidence type="ECO:0000256" key="5">
    <source>
        <dbReference type="ARBA" id="ARBA00012043"/>
    </source>
</evidence>
<dbReference type="InterPro" id="IPR001926">
    <property type="entry name" value="TrpB-like_PALP"/>
</dbReference>
<keyword evidence="9 13" id="KW-0663">Pyridoxal phosphate</keyword>
<keyword evidence="10 13" id="KW-0057">Aromatic amino acid biosynthesis</keyword>
<evidence type="ECO:0000313" key="15">
    <source>
        <dbReference type="EMBL" id="RJE18048.1"/>
    </source>
</evidence>
<dbReference type="NCBIfam" id="TIGR00263">
    <property type="entry name" value="trpB"/>
    <property type="match status" value="1"/>
</dbReference>
<dbReference type="GO" id="GO:0004834">
    <property type="term" value="F:tryptophan synthase activity"/>
    <property type="evidence" value="ECO:0007669"/>
    <property type="project" value="UniProtKB-EC"/>
</dbReference>
<dbReference type="Pfam" id="PF00290">
    <property type="entry name" value="Trp_syntA"/>
    <property type="match status" value="1"/>
</dbReference>
<dbReference type="PANTHER" id="PTHR48077:SF3">
    <property type="entry name" value="TRYPTOPHAN SYNTHASE"/>
    <property type="match status" value="1"/>
</dbReference>
<dbReference type="FunFam" id="3.20.20.70:FF:000151">
    <property type="entry name" value="Tryptophan synthase"/>
    <property type="match status" value="1"/>
</dbReference>
<comment type="similarity">
    <text evidence="3">In the C-terminal section; belongs to the TrpB family.</text>
</comment>
<accession>A0A3A2Z4P6</accession>
<evidence type="ECO:0000256" key="3">
    <source>
        <dbReference type="ARBA" id="ARBA00005761"/>
    </source>
</evidence>
<dbReference type="InterPro" id="IPR036052">
    <property type="entry name" value="TrpB-like_PALP_sf"/>
</dbReference>
<dbReference type="EC" id="4.2.1.20" evidence="5 13"/>
<evidence type="ECO:0000259" key="14">
    <source>
        <dbReference type="Pfam" id="PF00291"/>
    </source>
</evidence>
<dbReference type="FunFam" id="3.40.50.1100:FF:000001">
    <property type="entry name" value="Tryptophan synthase beta chain"/>
    <property type="match status" value="1"/>
</dbReference>
<dbReference type="InterPro" id="IPR023026">
    <property type="entry name" value="Trp_synth_beta/beta-like"/>
</dbReference>
<reference evidence="16" key="1">
    <citation type="submission" date="2017-02" db="EMBL/GenBank/DDBJ databases">
        <authorList>
            <person name="Tafer H."/>
            <person name="Lopandic K."/>
        </authorList>
    </citation>
    <scope>NUCLEOTIDE SEQUENCE [LARGE SCALE GENOMIC DNA]</scope>
    <source>
        <strain evidence="16">CBS 366.77</strain>
    </source>
</reference>
<dbReference type="HAMAP" id="MF_00133">
    <property type="entry name" value="Trp_synth_beta"/>
    <property type="match status" value="1"/>
</dbReference>
<evidence type="ECO:0000256" key="13">
    <source>
        <dbReference type="RuleBase" id="RU003663"/>
    </source>
</evidence>
<keyword evidence="11 13" id="KW-0456">Lyase</keyword>
<evidence type="ECO:0000256" key="4">
    <source>
        <dbReference type="ARBA" id="ARBA00006095"/>
    </source>
</evidence>
<comment type="catalytic activity">
    <reaction evidence="12 13">
        <text>(1S,2R)-1-C-(indol-3-yl)glycerol 3-phosphate + L-serine = D-glyceraldehyde 3-phosphate + L-tryptophan + H2O</text>
        <dbReference type="Rhea" id="RHEA:10532"/>
        <dbReference type="ChEBI" id="CHEBI:15377"/>
        <dbReference type="ChEBI" id="CHEBI:33384"/>
        <dbReference type="ChEBI" id="CHEBI:57912"/>
        <dbReference type="ChEBI" id="CHEBI:58866"/>
        <dbReference type="ChEBI" id="CHEBI:59776"/>
        <dbReference type="EC" id="4.2.1.20"/>
    </reaction>
</comment>
<dbReference type="FunFam" id="3.40.50.1100:FF:000004">
    <property type="entry name" value="Tryptophan synthase beta chain"/>
    <property type="match status" value="1"/>
</dbReference>
<evidence type="ECO:0000256" key="7">
    <source>
        <dbReference type="ARBA" id="ARBA00022605"/>
    </source>
</evidence>
<dbReference type="Gene3D" id="3.20.20.70">
    <property type="entry name" value="Aldolase class I"/>
    <property type="match status" value="1"/>
</dbReference>
<evidence type="ECO:0000256" key="2">
    <source>
        <dbReference type="ARBA" id="ARBA00004733"/>
    </source>
</evidence>
<evidence type="ECO:0000256" key="11">
    <source>
        <dbReference type="ARBA" id="ARBA00023239"/>
    </source>
</evidence>
<comment type="similarity">
    <text evidence="4">In the N-terminal section; belongs to the TrpA family.</text>
</comment>
<evidence type="ECO:0000256" key="9">
    <source>
        <dbReference type="ARBA" id="ARBA00022898"/>
    </source>
</evidence>
<dbReference type="InterPro" id="IPR018204">
    <property type="entry name" value="Trp_synthase_alpha_AS"/>
</dbReference>
<dbReference type="NCBIfam" id="TIGR00262">
    <property type="entry name" value="trpA"/>
    <property type="match status" value="1"/>
</dbReference>
<dbReference type="SUPFAM" id="SSF51366">
    <property type="entry name" value="Ribulose-phoshate binding barrel"/>
    <property type="match status" value="1"/>
</dbReference>
<evidence type="ECO:0000256" key="1">
    <source>
        <dbReference type="ARBA" id="ARBA00001933"/>
    </source>
</evidence>
<comment type="caution">
    <text evidence="15">The sequence shown here is derived from an EMBL/GenBank/DDBJ whole genome shotgun (WGS) entry which is preliminary data.</text>
</comment>
<gene>
    <name evidence="15" type="ORF">PHISCL_09615</name>
</gene>
<dbReference type="Proteomes" id="UP000266188">
    <property type="component" value="Unassembled WGS sequence"/>
</dbReference>
<dbReference type="UniPathway" id="UPA00035">
    <property type="reaction ID" value="UER00044"/>
</dbReference>
<comment type="pathway">
    <text evidence="2 13">Amino-acid biosynthesis; L-tryptophan biosynthesis; L-tryptophan from chorismate: step 5/5.</text>
</comment>
<evidence type="ECO:0000313" key="16">
    <source>
        <dbReference type="Proteomes" id="UP000266188"/>
    </source>
</evidence>
<sequence length="721" mass="77620">MEGIKQTFAKCKQAKRSALVSYITAGYPTVEETVDILLSLENGGADIIELGIPFTDPIADGPTIQTANTKALENGVTITTVLDMVRTARSRGLKAPLLFMGYFNPMMRYGEERLLKECREAGVNGFIMVDLPPEEAVRFRDMCTNAGLSYVPLIAPATSESRMKLLCKIADSFIYVVSRMGVTGATGSLSSNLPDLLRRVHTWSGNVPTALGFGVSTREHFLQVQESSEGVVIGSQIISILGKAPAGQAAKHAQEYLTSVTGRKLERDAQGNLVREINVLEPVPKPEPTSAPTDVITNEDVPSGPGLADQIDALNGIGNPAAQPSRFGEFGGQYVPESLMDCLAELERGFYEARDDPKFWEEYRSYYGYMGRPSSLHLANRLTEHVGGANIWLKREDLNHTGSHKINNALGQALIARRLGKTRIIAETGAGQHGVATATVCAKFGLKCTVYMGAEDVRRQALNVFRMKLLGASVVAVEAGSRTLRDAVNEALRAWVVELDTTHYIIGSAIGPHPFPTMVRTFQSVIGDETKKQMQELTGKLPDAVVACVGGGSNAVGMFYPFSQDPSVKLLGVEAGGDGIETDRHSATLTGGSKGVLHGVRTYVLQDEHGQISGTHSISAGLDYPGVGPELSSWKDSHRARFIAATDAEALIGFRALSQHEGIIPALESSHAVFGAMELAKTMKKGENIVLNLSGRGDKDVQSVADELPNLGPKIGWDLRF</sequence>
<keyword evidence="16" id="KW-1185">Reference proteome</keyword>
<dbReference type="STRING" id="2070753.A0A3A2Z4P6"/>
<protein>
    <recommendedName>
        <fullName evidence="6 13">Tryptophan synthase</fullName>
        <ecNumber evidence="5 13">4.2.1.20</ecNumber>
    </recommendedName>
</protein>
<dbReference type="InterPro" id="IPR013785">
    <property type="entry name" value="Aldolase_TIM"/>
</dbReference>
<dbReference type="InterPro" id="IPR006653">
    <property type="entry name" value="Trp_synth_b_CS"/>
</dbReference>
<dbReference type="EMBL" id="MVGC01000637">
    <property type="protein sequence ID" value="RJE18048.1"/>
    <property type="molecule type" value="Genomic_DNA"/>
</dbReference>
<dbReference type="Pfam" id="PF00291">
    <property type="entry name" value="PALP"/>
    <property type="match status" value="1"/>
</dbReference>
<keyword evidence="7 13" id="KW-0028">Amino-acid biosynthesis</keyword>
<evidence type="ECO:0000256" key="12">
    <source>
        <dbReference type="ARBA" id="ARBA00049047"/>
    </source>
</evidence>
<name>A0A3A2Z4P6_9EURO</name>
<dbReference type="InterPro" id="IPR002028">
    <property type="entry name" value="Trp_synthase_suA"/>
</dbReference>
<evidence type="ECO:0000256" key="6">
    <source>
        <dbReference type="ARBA" id="ARBA00018724"/>
    </source>
</evidence>
<evidence type="ECO:0000256" key="8">
    <source>
        <dbReference type="ARBA" id="ARBA00022822"/>
    </source>
</evidence>
<dbReference type="CDD" id="cd04724">
    <property type="entry name" value="Tryptophan_synthase_alpha"/>
    <property type="match status" value="1"/>
</dbReference>
<feature type="domain" description="Tryptophan synthase beta chain-like PALP" evidence="14">
    <location>
        <begin position="372"/>
        <end position="695"/>
    </location>
</feature>
<dbReference type="GO" id="GO:0005737">
    <property type="term" value="C:cytoplasm"/>
    <property type="evidence" value="ECO:0007669"/>
    <property type="project" value="TreeGrafter"/>
</dbReference>
<dbReference type="AlphaFoldDB" id="A0A3A2Z4P6"/>
<proteinExistence type="inferred from homology"/>